<dbReference type="Proteomes" id="UP000233551">
    <property type="component" value="Unassembled WGS sequence"/>
</dbReference>
<keyword evidence="8" id="KW-1185">Reference proteome</keyword>
<evidence type="ECO:0000256" key="5">
    <source>
        <dbReference type="ARBA" id="ARBA00022729"/>
    </source>
</evidence>
<keyword evidence="5 6" id="KW-0732">Signal</keyword>
<accession>A0A2I0ITD3</accession>
<dbReference type="EMBL" id="PGOL01002528">
    <property type="protein sequence ID" value="PKI47267.1"/>
    <property type="molecule type" value="Genomic_DNA"/>
</dbReference>
<organism evidence="7 8">
    <name type="scientific">Punica granatum</name>
    <name type="common">Pomegranate</name>
    <dbReference type="NCBI Taxonomy" id="22663"/>
    <lineage>
        <taxon>Eukaryota</taxon>
        <taxon>Viridiplantae</taxon>
        <taxon>Streptophyta</taxon>
        <taxon>Embryophyta</taxon>
        <taxon>Tracheophyta</taxon>
        <taxon>Spermatophyta</taxon>
        <taxon>Magnoliopsida</taxon>
        <taxon>eudicotyledons</taxon>
        <taxon>Gunneridae</taxon>
        <taxon>Pentapetalae</taxon>
        <taxon>rosids</taxon>
        <taxon>malvids</taxon>
        <taxon>Myrtales</taxon>
        <taxon>Lythraceae</taxon>
        <taxon>Punica</taxon>
    </lineage>
</organism>
<feature type="signal peptide" evidence="6">
    <location>
        <begin position="1"/>
        <end position="24"/>
    </location>
</feature>
<comment type="subcellular location">
    <subcellularLocation>
        <location evidence="1 6">Secreted</location>
    </subcellularLocation>
</comment>
<evidence type="ECO:0000256" key="1">
    <source>
        <dbReference type="ARBA" id="ARBA00004613"/>
    </source>
</evidence>
<gene>
    <name evidence="7" type="ORF">CRG98_032341</name>
</gene>
<comment type="similarity">
    <text evidence="2 6">Belongs to the plant self-incompatibility (S1) protein family.</text>
</comment>
<dbReference type="PANTHER" id="PTHR31232">
    <property type="match status" value="1"/>
</dbReference>
<dbReference type="GO" id="GO:0060320">
    <property type="term" value="P:rejection of self pollen"/>
    <property type="evidence" value="ECO:0007669"/>
    <property type="project" value="UniProtKB-KW"/>
</dbReference>
<dbReference type="PANTHER" id="PTHR31232:SF43">
    <property type="entry name" value="S-PROTEIN HOMOLOG 29-RELATED"/>
    <property type="match status" value="1"/>
</dbReference>
<evidence type="ECO:0000256" key="3">
    <source>
        <dbReference type="ARBA" id="ARBA00022471"/>
    </source>
</evidence>
<dbReference type="AlphaFoldDB" id="A0A2I0ITD3"/>
<protein>
    <recommendedName>
        <fullName evidence="6">S-protein homolog</fullName>
    </recommendedName>
</protein>
<sequence>MNSSTKQLVCLFVLLILLGTSCDAGLLRHKQYVEIKNLLPGEATLTIHCKSKDDDLGSHVLGPLGTFSFHFRPRFIGLTLFFCSFQWKNSPLYYYDIYKQSRDYDRCTDCLWGIQPNGPCLLNDTTHAYTICDQWNP</sequence>
<evidence type="ECO:0000256" key="4">
    <source>
        <dbReference type="ARBA" id="ARBA00022525"/>
    </source>
</evidence>
<dbReference type="InterPro" id="IPR010264">
    <property type="entry name" value="Self-incomp_S1"/>
</dbReference>
<proteinExistence type="inferred from homology"/>
<name>A0A2I0ITD3_PUNGR</name>
<dbReference type="Pfam" id="PF05938">
    <property type="entry name" value="Self-incomp_S1"/>
    <property type="match status" value="1"/>
</dbReference>
<reference evidence="7 8" key="1">
    <citation type="submission" date="2017-11" db="EMBL/GenBank/DDBJ databases">
        <title>De-novo sequencing of pomegranate (Punica granatum L.) genome.</title>
        <authorList>
            <person name="Akparov Z."/>
            <person name="Amiraslanov A."/>
            <person name="Hajiyeva S."/>
            <person name="Abbasov M."/>
            <person name="Kaur K."/>
            <person name="Hamwieh A."/>
            <person name="Solovyev V."/>
            <person name="Salamov A."/>
            <person name="Braich B."/>
            <person name="Kosarev P."/>
            <person name="Mahmoud A."/>
            <person name="Hajiyev E."/>
            <person name="Babayeva S."/>
            <person name="Izzatullayeva V."/>
            <person name="Mammadov A."/>
            <person name="Mammadov A."/>
            <person name="Sharifova S."/>
            <person name="Ojaghi J."/>
            <person name="Eynullazada K."/>
            <person name="Bayramov B."/>
            <person name="Abdulazimova A."/>
            <person name="Shahmuradov I."/>
        </authorList>
    </citation>
    <scope>NUCLEOTIDE SEQUENCE [LARGE SCALE GENOMIC DNA]</scope>
    <source>
        <strain evidence="8">cv. AG2017</strain>
        <tissue evidence="7">Leaf</tissue>
    </source>
</reference>
<dbReference type="STRING" id="22663.A0A2I0ITD3"/>
<feature type="chain" id="PRO_5025074098" description="S-protein homolog" evidence="6">
    <location>
        <begin position="25"/>
        <end position="137"/>
    </location>
</feature>
<evidence type="ECO:0000256" key="6">
    <source>
        <dbReference type="RuleBase" id="RU367044"/>
    </source>
</evidence>
<keyword evidence="4 6" id="KW-0964">Secreted</keyword>
<evidence type="ECO:0000313" key="7">
    <source>
        <dbReference type="EMBL" id="PKI47267.1"/>
    </source>
</evidence>
<dbReference type="GO" id="GO:0005576">
    <property type="term" value="C:extracellular region"/>
    <property type="evidence" value="ECO:0007669"/>
    <property type="project" value="UniProtKB-SubCell"/>
</dbReference>
<keyword evidence="3 6" id="KW-0713">Self-incompatibility</keyword>
<evidence type="ECO:0000313" key="8">
    <source>
        <dbReference type="Proteomes" id="UP000233551"/>
    </source>
</evidence>
<evidence type="ECO:0000256" key="2">
    <source>
        <dbReference type="ARBA" id="ARBA00005581"/>
    </source>
</evidence>
<dbReference type="PROSITE" id="PS51257">
    <property type="entry name" value="PROKAR_LIPOPROTEIN"/>
    <property type="match status" value="1"/>
</dbReference>
<comment type="caution">
    <text evidence="7">The sequence shown here is derived from an EMBL/GenBank/DDBJ whole genome shotgun (WGS) entry which is preliminary data.</text>
</comment>